<sequence length="374" mass="44262">MSRRRPRKRKNPNAMVNNKETPTEKEISTSNRDRPHITRSVPRRLSQSNRDKRTSTLCVLKGDEILSFPVNEDRMNRICPPWRQFKLLGGRKRLADTNGMDFENERAKDALRIVLDIVHGKEVVDYENSSPHLLFYILEVHAWLGYPKATYSSGMDPKMVGTQGAKFSPFFHRDTISRCIFDMARKAKYLYRVKDWLLLALVAEKLRLHDAMQLVLDNLCLFCRANKRELLEEARDCIKDRDWARIQDLRLIDKALLEKREFYVERIFKGLRLLSHQLLYFDGGILLNEKIFNTYQDYKVAACSYCRSLSSDEFHRELISAHLWPLCADTYKERVIDLLHVIRDMEERTLVGRHCNQLTHLYDHLRRMCTEQER</sequence>
<evidence type="ECO:0000256" key="1">
    <source>
        <dbReference type="SAM" id="MobiDB-lite"/>
    </source>
</evidence>
<accession>A0A1L7SVW0</accession>
<evidence type="ECO:0000313" key="2">
    <source>
        <dbReference type="EMBL" id="CVK87038.1"/>
    </source>
</evidence>
<gene>
    <name evidence="2" type="ORF">FMAN_05780</name>
</gene>
<feature type="region of interest" description="Disordered" evidence="1">
    <location>
        <begin position="1"/>
        <end position="53"/>
    </location>
</feature>
<reference evidence="3" key="1">
    <citation type="journal article" date="2016" name="Genome Biol. Evol.">
        <title>Comparative 'omics' of the Fusarium fujikuroi species complex highlights differences in genetic potential and metabolite synthesis.</title>
        <authorList>
            <person name="Niehaus E.-M."/>
            <person name="Muensterkoetter M."/>
            <person name="Proctor R.H."/>
            <person name="Brown D.W."/>
            <person name="Sharon A."/>
            <person name="Idan Y."/>
            <person name="Oren-Young L."/>
            <person name="Sieber C.M."/>
            <person name="Novak O."/>
            <person name="Pencik A."/>
            <person name="Tarkowska D."/>
            <person name="Hromadova K."/>
            <person name="Freeman S."/>
            <person name="Maymon M."/>
            <person name="Elazar M."/>
            <person name="Youssef S.A."/>
            <person name="El-Shabrawy E.S.M."/>
            <person name="Shalaby A.B.A."/>
            <person name="Houterman P."/>
            <person name="Brock N.L."/>
            <person name="Burkhardt I."/>
            <person name="Tsavkelova E.A."/>
            <person name="Dickschat J.S."/>
            <person name="Galuszka P."/>
            <person name="Gueldener U."/>
            <person name="Tudzynski B."/>
        </authorList>
    </citation>
    <scope>NUCLEOTIDE SEQUENCE [LARGE SCALE GENOMIC DNA]</scope>
    <source>
        <strain evidence="3">MRC7560</strain>
    </source>
</reference>
<organism evidence="2 3">
    <name type="scientific">Fusarium mangiferae</name>
    <name type="common">Mango malformation disease fungus</name>
    <dbReference type="NCBI Taxonomy" id="192010"/>
    <lineage>
        <taxon>Eukaryota</taxon>
        <taxon>Fungi</taxon>
        <taxon>Dikarya</taxon>
        <taxon>Ascomycota</taxon>
        <taxon>Pezizomycotina</taxon>
        <taxon>Sordariomycetes</taxon>
        <taxon>Hypocreomycetidae</taxon>
        <taxon>Hypocreales</taxon>
        <taxon>Nectriaceae</taxon>
        <taxon>Fusarium</taxon>
        <taxon>Fusarium fujikuroi species complex</taxon>
    </lineage>
</organism>
<name>A0A1L7SVW0_FUSMA</name>
<proteinExistence type="predicted"/>
<dbReference type="AlphaFoldDB" id="A0A1L7SVW0"/>
<dbReference type="EMBL" id="FCQH01000002">
    <property type="protein sequence ID" value="CVK87038.1"/>
    <property type="molecule type" value="Genomic_DNA"/>
</dbReference>
<dbReference type="GeneID" id="65085045"/>
<protein>
    <submittedName>
        <fullName evidence="2">Uncharacterized protein</fullName>
    </submittedName>
</protein>
<evidence type="ECO:0000313" key="3">
    <source>
        <dbReference type="Proteomes" id="UP000184255"/>
    </source>
</evidence>
<feature type="compositionally biased region" description="Basic and acidic residues" evidence="1">
    <location>
        <begin position="21"/>
        <end position="36"/>
    </location>
</feature>
<dbReference type="RefSeq" id="XP_041678476.1">
    <property type="nucleotide sequence ID" value="XM_041827522.1"/>
</dbReference>
<dbReference type="Proteomes" id="UP000184255">
    <property type="component" value="Unassembled WGS sequence"/>
</dbReference>
<feature type="compositionally biased region" description="Basic residues" evidence="1">
    <location>
        <begin position="1"/>
        <end position="11"/>
    </location>
</feature>
<comment type="caution">
    <text evidence="2">The sequence shown here is derived from an EMBL/GenBank/DDBJ whole genome shotgun (WGS) entry which is preliminary data.</text>
</comment>
<keyword evidence="3" id="KW-1185">Reference proteome</keyword>
<dbReference type="VEuPathDB" id="FungiDB:FMAN_05780"/>